<organism evidence="3 4">
    <name type="scientific">Ridgeia piscesae</name>
    <name type="common">Tubeworm</name>
    <dbReference type="NCBI Taxonomy" id="27915"/>
    <lineage>
        <taxon>Eukaryota</taxon>
        <taxon>Metazoa</taxon>
        <taxon>Spiralia</taxon>
        <taxon>Lophotrochozoa</taxon>
        <taxon>Annelida</taxon>
        <taxon>Polychaeta</taxon>
        <taxon>Sedentaria</taxon>
        <taxon>Canalipalpata</taxon>
        <taxon>Sabellida</taxon>
        <taxon>Siboglinidae</taxon>
        <taxon>Ridgeia</taxon>
    </lineage>
</organism>
<accession>A0AAD9P7J6</accession>
<keyword evidence="4" id="KW-1185">Reference proteome</keyword>
<dbReference type="AlphaFoldDB" id="A0AAD9P7J6"/>
<dbReference type="InterPro" id="IPR002557">
    <property type="entry name" value="Chitin-bd_dom"/>
</dbReference>
<dbReference type="EMBL" id="JAODUO010000101">
    <property type="protein sequence ID" value="KAK2189592.1"/>
    <property type="molecule type" value="Genomic_DNA"/>
</dbReference>
<dbReference type="GO" id="GO:0005576">
    <property type="term" value="C:extracellular region"/>
    <property type="evidence" value="ECO:0007669"/>
    <property type="project" value="InterPro"/>
</dbReference>
<dbReference type="InterPro" id="IPR036508">
    <property type="entry name" value="Chitin-bd_dom_sf"/>
</dbReference>
<evidence type="ECO:0000313" key="4">
    <source>
        <dbReference type="Proteomes" id="UP001209878"/>
    </source>
</evidence>
<evidence type="ECO:0000256" key="1">
    <source>
        <dbReference type="SAM" id="Phobius"/>
    </source>
</evidence>
<dbReference type="SUPFAM" id="SSF57625">
    <property type="entry name" value="Invertebrate chitin-binding proteins"/>
    <property type="match status" value="1"/>
</dbReference>
<keyword evidence="1" id="KW-1133">Transmembrane helix</keyword>
<keyword evidence="1" id="KW-0472">Membrane</keyword>
<dbReference type="Pfam" id="PF01607">
    <property type="entry name" value="CBM_14"/>
    <property type="match status" value="1"/>
</dbReference>
<feature type="domain" description="Chitin-binding type-2" evidence="2">
    <location>
        <begin position="103"/>
        <end position="161"/>
    </location>
</feature>
<dbReference type="SMART" id="SM00494">
    <property type="entry name" value="ChtBD2"/>
    <property type="match status" value="1"/>
</dbReference>
<protein>
    <recommendedName>
        <fullName evidence="2">Chitin-binding type-2 domain-containing protein</fullName>
    </recommendedName>
</protein>
<reference evidence="3" key="1">
    <citation type="journal article" date="2023" name="Mol. Biol. Evol.">
        <title>Third-Generation Sequencing Reveals the Adaptive Role of the Epigenome in Three Deep-Sea Polychaetes.</title>
        <authorList>
            <person name="Perez M."/>
            <person name="Aroh O."/>
            <person name="Sun Y."/>
            <person name="Lan Y."/>
            <person name="Juniper S.K."/>
            <person name="Young C.R."/>
            <person name="Angers B."/>
            <person name="Qian P.Y."/>
        </authorList>
    </citation>
    <scope>NUCLEOTIDE SEQUENCE</scope>
    <source>
        <strain evidence="3">R07B-5</strain>
    </source>
</reference>
<evidence type="ECO:0000259" key="2">
    <source>
        <dbReference type="PROSITE" id="PS50940"/>
    </source>
</evidence>
<dbReference type="Proteomes" id="UP001209878">
    <property type="component" value="Unassembled WGS sequence"/>
</dbReference>
<evidence type="ECO:0000313" key="3">
    <source>
        <dbReference type="EMBL" id="KAK2189592.1"/>
    </source>
</evidence>
<dbReference type="Gene3D" id="3.20.20.80">
    <property type="entry name" value="Glycosidases"/>
    <property type="match status" value="1"/>
</dbReference>
<gene>
    <name evidence="3" type="ORF">NP493_101g00018</name>
</gene>
<name>A0AAD9P7J6_RIDPI</name>
<comment type="caution">
    <text evidence="3">The sequence shown here is derived from an EMBL/GenBank/DDBJ whole genome shotgun (WGS) entry which is preliminary data.</text>
</comment>
<dbReference type="GO" id="GO:0008061">
    <property type="term" value="F:chitin binding"/>
    <property type="evidence" value="ECO:0007669"/>
    <property type="project" value="InterPro"/>
</dbReference>
<sequence length="311" mass="34941">MDAHVTEVVRLVNASSISISMTMSTTTDLSAVMSKLFVALVLVSLAVAALGCGDSCHGVADGYYPSYCGCVSQYYQCHDNHLHYHYCHHHNHCWINGVCRMCGDTCEGKPDGYYPSVNRPRPAYYQCEMGQLYYLSCQPFQEFNPHTRKCQYDEMATQTTPEVVDPTSHSPLPGNVLLVIIIAGSATVFVLVLVVCCICCYCWRKRAREKLHSAQSHDSSDYVNVDTMPPVDAVPLRLMPRRTHDGHLTDDDSKIRILDKVTASKRGYMNYDPFDLIKKKKTHEFGQHLFLTCPQEAPPVHHLSAGALRYL</sequence>
<proteinExistence type="predicted"/>
<feature type="transmembrane region" description="Helical" evidence="1">
    <location>
        <begin position="176"/>
        <end position="203"/>
    </location>
</feature>
<dbReference type="PROSITE" id="PS50940">
    <property type="entry name" value="CHIT_BIND_II"/>
    <property type="match status" value="1"/>
</dbReference>
<keyword evidence="1" id="KW-0812">Transmembrane</keyword>